<feature type="signal peptide" evidence="2">
    <location>
        <begin position="1"/>
        <end position="39"/>
    </location>
</feature>
<dbReference type="Pfam" id="PF01425">
    <property type="entry name" value="Amidase"/>
    <property type="match status" value="1"/>
</dbReference>
<evidence type="ECO:0000259" key="3">
    <source>
        <dbReference type="Pfam" id="PF01425"/>
    </source>
</evidence>
<reference evidence="4 5" key="1">
    <citation type="submission" date="2016-10" db="EMBL/GenBank/DDBJ databases">
        <authorList>
            <person name="Cai Z."/>
        </authorList>
    </citation>
    <scope>NUCLEOTIDE SEQUENCE [LARGE SCALE GENOMIC DNA]</scope>
    <source>
        <strain evidence="4 5">CGMCC 1.10826</strain>
    </source>
</reference>
<keyword evidence="5" id="KW-1185">Reference proteome</keyword>
<accession>A0A2Y9AH98</accession>
<dbReference type="PANTHER" id="PTHR42678">
    <property type="entry name" value="AMIDASE"/>
    <property type="match status" value="1"/>
</dbReference>
<keyword evidence="2" id="KW-0732">Signal</keyword>
<protein>
    <submittedName>
        <fullName evidence="4">Asp-tRNAAsn/Glu-tRNAGln amidotransferase A subunit</fullName>
    </submittedName>
</protein>
<keyword evidence="4" id="KW-0808">Transferase</keyword>
<dbReference type="EMBL" id="UETB01000008">
    <property type="protein sequence ID" value="SSA43366.1"/>
    <property type="molecule type" value="Genomic_DNA"/>
</dbReference>
<dbReference type="SUPFAM" id="SSF69318">
    <property type="entry name" value="Integrin alpha N-terminal domain"/>
    <property type="match status" value="1"/>
</dbReference>
<evidence type="ECO:0000313" key="5">
    <source>
        <dbReference type="Proteomes" id="UP000250222"/>
    </source>
</evidence>
<dbReference type="PANTHER" id="PTHR42678:SF34">
    <property type="entry name" value="OS04G0183300 PROTEIN"/>
    <property type="match status" value="1"/>
</dbReference>
<proteinExistence type="predicted"/>
<dbReference type="PROSITE" id="PS51318">
    <property type="entry name" value="TAT"/>
    <property type="match status" value="1"/>
</dbReference>
<dbReference type="Proteomes" id="UP000250222">
    <property type="component" value="Unassembled WGS sequence"/>
</dbReference>
<dbReference type="AlphaFoldDB" id="A0A2Y9AH98"/>
<dbReference type="GO" id="GO:0016740">
    <property type="term" value="F:transferase activity"/>
    <property type="evidence" value="ECO:0007669"/>
    <property type="project" value="UniProtKB-KW"/>
</dbReference>
<feature type="region of interest" description="Disordered" evidence="1">
    <location>
        <begin position="536"/>
        <end position="561"/>
    </location>
</feature>
<evidence type="ECO:0000256" key="2">
    <source>
        <dbReference type="SAM" id="SignalP"/>
    </source>
</evidence>
<feature type="chain" id="PRO_5030061873" evidence="2">
    <location>
        <begin position="40"/>
        <end position="791"/>
    </location>
</feature>
<dbReference type="InterPro" id="IPR006311">
    <property type="entry name" value="TAT_signal"/>
</dbReference>
<gene>
    <name evidence="4" type="ORF">SAMN05216184_108130</name>
</gene>
<evidence type="ECO:0000256" key="1">
    <source>
        <dbReference type="SAM" id="MobiDB-lite"/>
    </source>
</evidence>
<name>A0A2Y9AH98_9MICO</name>
<dbReference type="InterPro" id="IPR028994">
    <property type="entry name" value="Integrin_alpha_N"/>
</dbReference>
<organism evidence="4 5">
    <name type="scientific">Georgenia satyanarayanai</name>
    <dbReference type="NCBI Taxonomy" id="860221"/>
    <lineage>
        <taxon>Bacteria</taxon>
        <taxon>Bacillati</taxon>
        <taxon>Actinomycetota</taxon>
        <taxon>Actinomycetes</taxon>
        <taxon>Micrococcales</taxon>
        <taxon>Bogoriellaceae</taxon>
        <taxon>Georgenia</taxon>
    </lineage>
</organism>
<feature type="domain" description="Amidase" evidence="3">
    <location>
        <begin position="80"/>
        <end position="501"/>
    </location>
</feature>
<evidence type="ECO:0000313" key="4">
    <source>
        <dbReference type="EMBL" id="SSA43366.1"/>
    </source>
</evidence>
<dbReference type="InterPro" id="IPR023631">
    <property type="entry name" value="Amidase_dom"/>
</dbReference>
<dbReference type="InterPro" id="IPR036928">
    <property type="entry name" value="AS_sf"/>
</dbReference>
<dbReference type="SUPFAM" id="SSF75304">
    <property type="entry name" value="Amidase signature (AS) enzymes"/>
    <property type="match status" value="1"/>
</dbReference>
<dbReference type="Gene3D" id="3.90.1300.10">
    <property type="entry name" value="Amidase signature (AS) domain"/>
    <property type="match status" value="1"/>
</dbReference>
<sequence length="791" mass="82617">MHVELQSNPPSRRRAVTRVSAAVLAACAVAAVPVTGALAAPTPAIAATSVHEEIPLDLATAGIQEIQAALAAGELTSVQLTRAYLERIEALSIEGPALNAVRSINPAALEQAAQRDDERAAGTVHGPLHGIPVLLKDLIDVAGMATTAGSVALADSYPAADAPVTAALEDAGAIILGKVNLTEFANFMTSGMPGGYSSLGGQVLNPYDASQSPSGSSAGSGSAAAAALATVTVGTETSGSILSPSRANSNVGIKPTVGLISRTGIVPISATQDTAGPMTRSVYDAAALLTGMVTVDPEDPATAGNPSVGVDFTESLSTTALEGTRLGYVESDDPVYAAALETLEEQGATLVPVQVGRSSAGSILTSEYKRDINAYLSRLPADAPMKTLSDIIEYNTEHADAALKFGQTLLLASQEVDLEDPDTYAQYTAQRDQLVSESREAIDSALEENDVEAIVSASATTGTAASAGYPSVSVPAGYAANNRRPVNIVFLGTAWSEAELLALASDYEDAAQAWRSPEETNPSLFRCTGISEETEWDDSCAQNPPSWPEEPEPEVPGMPEEPAPPRTGFFLNDGWDAWADHVFRYGRFTDEVLIGDWDGDGTDTITLRRGREFHVSDAQRGGDADRTFTYGRAGDVVLVGDWDGDGIDTLAVRRGNEYHLKNSISGGPADVVVRYGKADDAVVVGDWDGRRGDTLAVRRGATYHVRNSVTAGDADAVITYGRAGDTVLAGDWDGDGVDTFAVRRGATYHVKNSLNGGDPDLVQTYGRTGDEVYVGDWNGDGTDTLGVRRAP</sequence>